<dbReference type="PANTHER" id="PTHR46233">
    <property type="entry name" value="HYDROXYACYLGLUTATHIONE HYDROLASE GLOC"/>
    <property type="match status" value="1"/>
</dbReference>
<organism evidence="7 8">
    <name type="scientific">Alkalibacter rhizosphaerae</name>
    <dbReference type="NCBI Taxonomy" id="2815577"/>
    <lineage>
        <taxon>Bacteria</taxon>
        <taxon>Bacillati</taxon>
        <taxon>Bacillota</taxon>
        <taxon>Clostridia</taxon>
        <taxon>Eubacteriales</taxon>
        <taxon>Eubacteriaceae</taxon>
        <taxon>Alkalibacter</taxon>
    </lineage>
</organism>
<gene>
    <name evidence="7" type="ORF">J0B03_01385</name>
</gene>
<name>A0A974XFF9_9FIRM</name>
<protein>
    <submittedName>
        <fullName evidence="7">MBL fold metallo-hydrolase</fullName>
    </submittedName>
</protein>
<evidence type="ECO:0000313" key="7">
    <source>
        <dbReference type="EMBL" id="QSX08771.1"/>
    </source>
</evidence>
<dbReference type="EMBL" id="CP071444">
    <property type="protein sequence ID" value="QSX08771.1"/>
    <property type="molecule type" value="Genomic_DNA"/>
</dbReference>
<evidence type="ECO:0000259" key="6">
    <source>
        <dbReference type="SMART" id="SM00849"/>
    </source>
</evidence>
<dbReference type="InterPro" id="IPR036866">
    <property type="entry name" value="RibonucZ/Hydroxyglut_hydro"/>
</dbReference>
<dbReference type="InterPro" id="IPR051453">
    <property type="entry name" value="MBL_Glyoxalase_II"/>
</dbReference>
<evidence type="ECO:0000256" key="3">
    <source>
        <dbReference type="ARBA" id="ARBA00022801"/>
    </source>
</evidence>
<dbReference type="RefSeq" id="WP_207300112.1">
    <property type="nucleotide sequence ID" value="NZ_CP071444.1"/>
</dbReference>
<dbReference type="Pfam" id="PF00753">
    <property type="entry name" value="Lactamase_B"/>
    <property type="match status" value="1"/>
</dbReference>
<dbReference type="SUPFAM" id="SSF56281">
    <property type="entry name" value="Metallo-hydrolase/oxidoreductase"/>
    <property type="match status" value="1"/>
</dbReference>
<evidence type="ECO:0000256" key="1">
    <source>
        <dbReference type="ARBA" id="ARBA00001947"/>
    </source>
</evidence>
<keyword evidence="3" id="KW-0378">Hydrolase</keyword>
<reference evidence="7" key="1">
    <citation type="submission" date="2021-03" db="EMBL/GenBank/DDBJ databases">
        <title>Alkalibacter marinus sp. nov., isolated from tidal flat sediment.</title>
        <authorList>
            <person name="Namirimu T."/>
            <person name="Yang J.-A."/>
            <person name="Yang S.-H."/>
            <person name="Kim Y.-J."/>
            <person name="Kwon K.K."/>
        </authorList>
    </citation>
    <scope>NUCLEOTIDE SEQUENCE</scope>
    <source>
        <strain evidence="7">ES005</strain>
    </source>
</reference>
<dbReference type="SMART" id="SM00849">
    <property type="entry name" value="Lactamase_B"/>
    <property type="match status" value="1"/>
</dbReference>
<dbReference type="CDD" id="cd06262">
    <property type="entry name" value="metallo-hydrolase-like_MBL-fold"/>
    <property type="match status" value="1"/>
</dbReference>
<dbReference type="InterPro" id="IPR001279">
    <property type="entry name" value="Metallo-B-lactamas"/>
</dbReference>
<comment type="cofactor">
    <cofactor evidence="1">
        <name>Zn(2+)</name>
        <dbReference type="ChEBI" id="CHEBI:29105"/>
    </cofactor>
</comment>
<keyword evidence="8" id="KW-1185">Reference proteome</keyword>
<keyword evidence="4" id="KW-0862">Zinc</keyword>
<dbReference type="AlphaFoldDB" id="A0A974XFF9"/>
<dbReference type="Proteomes" id="UP000663499">
    <property type="component" value="Chromosome"/>
</dbReference>
<proteinExistence type="predicted"/>
<dbReference type="GO" id="GO:0016787">
    <property type="term" value="F:hydrolase activity"/>
    <property type="evidence" value="ECO:0007669"/>
    <property type="project" value="UniProtKB-KW"/>
</dbReference>
<accession>A0A974XFF9</accession>
<evidence type="ECO:0000256" key="4">
    <source>
        <dbReference type="ARBA" id="ARBA00022833"/>
    </source>
</evidence>
<evidence type="ECO:0000256" key="5">
    <source>
        <dbReference type="SAM" id="MobiDB-lite"/>
    </source>
</evidence>
<dbReference type="GO" id="GO:0046872">
    <property type="term" value="F:metal ion binding"/>
    <property type="evidence" value="ECO:0007669"/>
    <property type="project" value="UniProtKB-KW"/>
</dbReference>
<sequence length="204" mass="22951">MIIKKTINPFTTNSYILIQDGHGVLVDPVGDPEEFAKTLEENQAKCLGIVYTHGHYDHIASAYAFYQQFQVPLQIHSADREMFYFPEKNLSMYFSRNFSLEEGIPVITFEDLEVLTFGGILLQVYHTPGHTPGSVCLQWESDLFTGDTIFEGSIGRTDFPGSDPKIMQSSLQKLKAMDPGLAIHPGHGDSSTIEEELLENPYMR</sequence>
<dbReference type="Gene3D" id="3.60.15.10">
    <property type="entry name" value="Ribonuclease Z/Hydroxyacylglutathione hydrolase-like"/>
    <property type="match status" value="1"/>
</dbReference>
<evidence type="ECO:0000256" key="2">
    <source>
        <dbReference type="ARBA" id="ARBA00022723"/>
    </source>
</evidence>
<keyword evidence="2" id="KW-0479">Metal-binding</keyword>
<feature type="domain" description="Metallo-beta-lactamase" evidence="6">
    <location>
        <begin position="11"/>
        <end position="187"/>
    </location>
</feature>
<feature type="region of interest" description="Disordered" evidence="5">
    <location>
        <begin position="185"/>
        <end position="204"/>
    </location>
</feature>
<dbReference type="PANTHER" id="PTHR46233:SF3">
    <property type="entry name" value="HYDROXYACYLGLUTATHIONE HYDROLASE GLOC"/>
    <property type="match status" value="1"/>
</dbReference>
<dbReference type="KEGG" id="alka:J0B03_01385"/>
<evidence type="ECO:0000313" key="8">
    <source>
        <dbReference type="Proteomes" id="UP000663499"/>
    </source>
</evidence>